<keyword evidence="3" id="KW-1185">Reference proteome</keyword>
<reference evidence="2 3" key="1">
    <citation type="submission" date="2018-11" db="EMBL/GenBank/DDBJ databases">
        <title>Genome sequences of Natronomonas sp. CBA1133.</title>
        <authorList>
            <person name="Roh S.W."/>
            <person name="Cha I.-T."/>
        </authorList>
    </citation>
    <scope>NUCLEOTIDE SEQUENCE [LARGE SCALE GENOMIC DNA]</scope>
    <source>
        <strain evidence="2 3">CBA1133</strain>
    </source>
</reference>
<dbReference type="SUPFAM" id="SSF51905">
    <property type="entry name" value="FAD/NAD(P)-binding domain"/>
    <property type="match status" value="1"/>
</dbReference>
<evidence type="ECO:0000256" key="1">
    <source>
        <dbReference type="SAM" id="MobiDB-lite"/>
    </source>
</evidence>
<accession>A0AAJ4R706</accession>
<dbReference type="Proteomes" id="UP000270581">
    <property type="component" value="Unassembled WGS sequence"/>
</dbReference>
<sequence>MPAIGVIGAGAASAAATYVLDTALPEASVTVLEKSGGVCGRAATRRRGDYEYVYDYGANYVKDDDERVTDLLTEQLDSDGLVDASEPIYVFEDDGEIQEGRDADDHKWSYERGLTQIAKRLFAETDADIHRRTRVETIERDGEQWRLHDTDGGGGDSASDVTDGESWGPFDALLVNPPAPQTAQLLRDADWDHEVRETLAEACEAVPYRSIYTAVLGYEFDLDVPYYGLVNVDKDHEVGWLSREECKAGHVPDGQSVLVVQANHEWSVEHYDDDPESNVTALADHAADIVGDDRLRDPAWSDQQGWRYALPDDGVAHGPVDSAASHGLYCLGDWVGGEARLHVALRNGLDTGERLAYSL</sequence>
<evidence type="ECO:0000313" key="2">
    <source>
        <dbReference type="EMBL" id="RNJ25277.1"/>
    </source>
</evidence>
<feature type="compositionally biased region" description="Basic and acidic residues" evidence="1">
    <location>
        <begin position="142"/>
        <end position="151"/>
    </location>
</feature>
<name>A0AAJ4R706_9EURY</name>
<proteinExistence type="predicted"/>
<dbReference type="Gene3D" id="3.50.50.60">
    <property type="entry name" value="FAD/NAD(P)-binding domain"/>
    <property type="match status" value="1"/>
</dbReference>
<feature type="region of interest" description="Disordered" evidence="1">
    <location>
        <begin position="142"/>
        <end position="163"/>
    </location>
</feature>
<dbReference type="AlphaFoldDB" id="A0AAJ4R706"/>
<dbReference type="Gene3D" id="3.90.660.10">
    <property type="match status" value="1"/>
</dbReference>
<dbReference type="Pfam" id="PF13450">
    <property type="entry name" value="NAD_binding_8"/>
    <property type="match status" value="1"/>
</dbReference>
<comment type="caution">
    <text evidence="2">The sequence shown here is derived from an EMBL/GenBank/DDBJ whole genome shotgun (WGS) entry which is preliminary data.</text>
</comment>
<evidence type="ECO:0000313" key="3">
    <source>
        <dbReference type="Proteomes" id="UP000270581"/>
    </source>
</evidence>
<dbReference type="InterPro" id="IPR036188">
    <property type="entry name" value="FAD/NAD-bd_sf"/>
</dbReference>
<dbReference type="PANTHER" id="PTHR16128">
    <property type="entry name" value="FAD/NAD(P)-BINDING OXIDOREDUCTASE FAMILY PROTEIN"/>
    <property type="match status" value="1"/>
</dbReference>
<organism evidence="2 3">
    <name type="scientific">Halosegnis longus</name>
    <dbReference type="NCBI Taxonomy" id="2216012"/>
    <lineage>
        <taxon>Archaea</taxon>
        <taxon>Methanobacteriati</taxon>
        <taxon>Methanobacteriota</taxon>
        <taxon>Stenosarchaea group</taxon>
        <taxon>Halobacteria</taxon>
        <taxon>Halobacteriales</taxon>
        <taxon>Natronomonadaceae</taxon>
        <taxon>Halosegnis</taxon>
    </lineage>
</organism>
<gene>
    <name evidence="2" type="ORF">Nmn1133_00170</name>
</gene>
<dbReference type="EMBL" id="RJJC01000001">
    <property type="protein sequence ID" value="RNJ25277.1"/>
    <property type="molecule type" value="Genomic_DNA"/>
</dbReference>
<dbReference type="PANTHER" id="PTHR16128:SF5">
    <property type="entry name" value="FAD_NAD(P)-BINDING OXIDOREDUCTASE FAMILY PROTEIN"/>
    <property type="match status" value="1"/>
</dbReference>
<protein>
    <submittedName>
        <fullName evidence="2">NAD/FAD-dependent oxidoreductase</fullName>
    </submittedName>
</protein>
<dbReference type="RefSeq" id="WP_123123576.1">
    <property type="nucleotide sequence ID" value="NZ_QKNW01000001.1"/>
</dbReference>